<accession>A0ABN8T216</accession>
<reference evidence="15 16" key="1">
    <citation type="submission" date="2022-05" db="EMBL/GenBank/DDBJ databases">
        <authorList>
            <consortium name="Genoscope - CEA"/>
            <person name="William W."/>
        </authorList>
    </citation>
    <scope>NUCLEOTIDE SEQUENCE [LARGE SCALE GENOMIC DNA]</scope>
</reference>
<evidence type="ECO:0000256" key="5">
    <source>
        <dbReference type="ARBA" id="ARBA00013220"/>
    </source>
</evidence>
<dbReference type="InterPro" id="IPR004839">
    <property type="entry name" value="Aminotransferase_I/II_large"/>
</dbReference>
<dbReference type="SUPFAM" id="SSF53383">
    <property type="entry name" value="PLP-dependent transferases"/>
    <property type="match status" value="1"/>
</dbReference>
<proteinExistence type="inferred from homology"/>
<dbReference type="InterPro" id="IPR050087">
    <property type="entry name" value="AON_synthase_class-II"/>
</dbReference>
<keyword evidence="6" id="KW-0808">Transferase</keyword>
<organism evidence="15 16">
    <name type="scientific">Porites evermanni</name>
    <dbReference type="NCBI Taxonomy" id="104178"/>
    <lineage>
        <taxon>Eukaryota</taxon>
        <taxon>Metazoa</taxon>
        <taxon>Cnidaria</taxon>
        <taxon>Anthozoa</taxon>
        <taxon>Hexacorallia</taxon>
        <taxon>Scleractinia</taxon>
        <taxon>Fungiina</taxon>
        <taxon>Poritidae</taxon>
        <taxon>Porites</taxon>
    </lineage>
</organism>
<feature type="non-terminal residue" evidence="15">
    <location>
        <position position="1"/>
    </location>
</feature>
<evidence type="ECO:0000256" key="13">
    <source>
        <dbReference type="ARBA" id="ARBA00042649"/>
    </source>
</evidence>
<dbReference type="EMBL" id="CALNXI010005389">
    <property type="protein sequence ID" value="CAH3197590.1"/>
    <property type="molecule type" value="Genomic_DNA"/>
</dbReference>
<dbReference type="PANTHER" id="PTHR13693">
    <property type="entry name" value="CLASS II AMINOTRANSFERASE/8-AMINO-7-OXONONANOATE SYNTHASE"/>
    <property type="match status" value="1"/>
</dbReference>
<dbReference type="InterPro" id="IPR015421">
    <property type="entry name" value="PyrdxlP-dep_Trfase_major"/>
</dbReference>
<evidence type="ECO:0000256" key="6">
    <source>
        <dbReference type="ARBA" id="ARBA00022679"/>
    </source>
</evidence>
<evidence type="ECO:0000256" key="2">
    <source>
        <dbReference type="ARBA" id="ARBA00004760"/>
    </source>
</evidence>
<evidence type="ECO:0000256" key="12">
    <source>
        <dbReference type="ARBA" id="ARBA00041765"/>
    </source>
</evidence>
<evidence type="ECO:0000256" key="9">
    <source>
        <dbReference type="ARBA" id="ARBA00023098"/>
    </source>
</evidence>
<dbReference type="Pfam" id="PF00155">
    <property type="entry name" value="Aminotran_1_2"/>
    <property type="match status" value="1"/>
</dbReference>
<comment type="pathway">
    <text evidence="2">Lipid metabolism; sphingolipid metabolism.</text>
</comment>
<sequence length="571" mass="64702">LIFRKPGHSLKIDDKECLNFATFNFLGFVGNEKIEDTAIKSLHRYGVGSCGPRGFYGTIDVHLELEERLAKFMRTEEAILYSYGFSTIASVIPAYSKRGDVIFCDKGVSFAIQKGLVASRSRIMWFEHNDMDDLERLLLEQKEKDDKNPKKACVTRRFLVVEGIYVNYGDIAPLAKLIELKYKYKVRIIIDESASFGVLGQTGRGLTEHFDIPIKDVDLISVSMENSLATIGGFCCGTSFVVDHQRLSGAGYCFSASLPPMLASAAIEALNIIEQKPEMFEELQEKAKLFRAELEGLKGLLCEGSKESPIVHLRLLEPHETFEEDEEKLKEVVALALQNGIALTIARYLKNDEKFLPPPSIRATLNVQLTNEEIKHGAQVIKQAAEKGRWTDLAYTPSRSSRSCLDMSTEQKPKYTKHTPFICEVIYKPVEGETKGLSDVRNITVVQNDSDTYKVKVYNVESEIHMFPLIPDSVNCDPGEQKPTGDMWTPWCDNQQALEEGHYIRITLSKKKEDDHVYQLFQSGRNVYKTVNMNYAERAYIEGDYNIKKGEYKLIITGSSVEDVKFTFDRY</sequence>
<comment type="pathway">
    <text evidence="3">Sphingolipid metabolism.</text>
</comment>
<dbReference type="Gene3D" id="3.90.1150.10">
    <property type="entry name" value="Aspartate Aminotransferase, domain 1"/>
    <property type="match status" value="1"/>
</dbReference>
<name>A0ABN8T216_9CNID</name>
<keyword evidence="8" id="KW-0746">Sphingolipid metabolism</keyword>
<evidence type="ECO:0000256" key="3">
    <source>
        <dbReference type="ARBA" id="ARBA00004991"/>
    </source>
</evidence>
<evidence type="ECO:0000256" key="1">
    <source>
        <dbReference type="ARBA" id="ARBA00001933"/>
    </source>
</evidence>
<dbReference type="InterPro" id="IPR015424">
    <property type="entry name" value="PyrdxlP-dep_Trfase"/>
</dbReference>
<keyword evidence="16" id="KW-1185">Reference proteome</keyword>
<dbReference type="PANTHER" id="PTHR13693:SF2">
    <property type="entry name" value="SERINE PALMITOYLTRANSFERASE 1"/>
    <property type="match status" value="1"/>
</dbReference>
<dbReference type="EC" id="2.3.1.50" evidence="5"/>
<protein>
    <recommendedName>
        <fullName evidence="11">Serine palmitoyltransferase 1</fullName>
        <ecNumber evidence="5">2.3.1.50</ecNumber>
    </recommendedName>
    <alternativeName>
        <fullName evidence="12">Long chain base biosynthesis protein 1</fullName>
    </alternativeName>
    <alternativeName>
        <fullName evidence="13">Serine-palmitoyl-CoA transferase 1</fullName>
    </alternativeName>
</protein>
<evidence type="ECO:0000256" key="11">
    <source>
        <dbReference type="ARBA" id="ARBA00041066"/>
    </source>
</evidence>
<gene>
    <name evidence="15" type="ORF">PEVE_00035059</name>
</gene>
<evidence type="ECO:0000256" key="8">
    <source>
        <dbReference type="ARBA" id="ARBA00022919"/>
    </source>
</evidence>
<evidence type="ECO:0000313" key="16">
    <source>
        <dbReference type="Proteomes" id="UP001159427"/>
    </source>
</evidence>
<dbReference type="InterPro" id="IPR015422">
    <property type="entry name" value="PyrdxlP-dep_Trfase_small"/>
</dbReference>
<keyword evidence="9" id="KW-0443">Lipid metabolism</keyword>
<evidence type="ECO:0000256" key="4">
    <source>
        <dbReference type="ARBA" id="ARBA00008392"/>
    </source>
</evidence>
<evidence type="ECO:0000256" key="10">
    <source>
        <dbReference type="ARBA" id="ARBA00023315"/>
    </source>
</evidence>
<comment type="cofactor">
    <cofactor evidence="1">
        <name>pyridoxal 5'-phosphate</name>
        <dbReference type="ChEBI" id="CHEBI:597326"/>
    </cofactor>
</comment>
<dbReference type="Proteomes" id="UP001159427">
    <property type="component" value="Unassembled WGS sequence"/>
</dbReference>
<feature type="domain" description="Aminotransferase class I/classII large" evidence="14">
    <location>
        <begin position="16"/>
        <end position="381"/>
    </location>
</feature>
<dbReference type="Gene3D" id="3.40.640.10">
    <property type="entry name" value="Type I PLP-dependent aspartate aminotransferase-like (Major domain)"/>
    <property type="match status" value="1"/>
</dbReference>
<keyword evidence="10" id="KW-0012">Acyltransferase</keyword>
<evidence type="ECO:0000256" key="7">
    <source>
        <dbReference type="ARBA" id="ARBA00022898"/>
    </source>
</evidence>
<comment type="caution">
    <text evidence="15">The sequence shown here is derived from an EMBL/GenBank/DDBJ whole genome shotgun (WGS) entry which is preliminary data.</text>
</comment>
<comment type="similarity">
    <text evidence="4">Belongs to the class-II pyridoxal-phosphate-dependent aminotransferase family.</text>
</comment>
<keyword evidence="7" id="KW-0663">Pyridoxal phosphate</keyword>
<evidence type="ECO:0000313" key="15">
    <source>
        <dbReference type="EMBL" id="CAH3197590.1"/>
    </source>
</evidence>
<evidence type="ECO:0000259" key="14">
    <source>
        <dbReference type="Pfam" id="PF00155"/>
    </source>
</evidence>